<evidence type="ECO:0000256" key="1">
    <source>
        <dbReference type="ARBA" id="ARBA00023125"/>
    </source>
</evidence>
<proteinExistence type="predicted"/>
<comment type="caution">
    <text evidence="3">The sequence shown here is derived from an EMBL/GenBank/DDBJ whole genome shotgun (WGS) entry which is preliminary data.</text>
</comment>
<dbReference type="CDD" id="cd00093">
    <property type="entry name" value="HTH_XRE"/>
    <property type="match status" value="1"/>
</dbReference>
<evidence type="ECO:0000313" key="3">
    <source>
        <dbReference type="EMBL" id="KFI98575.1"/>
    </source>
</evidence>
<dbReference type="SUPFAM" id="SSF47413">
    <property type="entry name" value="lambda repressor-like DNA-binding domains"/>
    <property type="match status" value="1"/>
</dbReference>
<dbReference type="AlphaFoldDB" id="A0A087DSS5"/>
<keyword evidence="1" id="KW-0238">DNA-binding</keyword>
<name>A0A087DSS5_BIFAD</name>
<protein>
    <submittedName>
        <fullName evidence="3">Helix-turn-helix domain protein</fullName>
    </submittedName>
</protein>
<organism evidence="3 4">
    <name type="scientific">Bifidobacterium adolescentis JCM 15918</name>
    <dbReference type="NCBI Taxonomy" id="1437612"/>
    <lineage>
        <taxon>Bacteria</taxon>
        <taxon>Bacillati</taxon>
        <taxon>Actinomycetota</taxon>
        <taxon>Actinomycetes</taxon>
        <taxon>Bifidobacteriales</taxon>
        <taxon>Bifidobacteriaceae</taxon>
        <taxon>Bifidobacterium</taxon>
    </lineage>
</organism>
<gene>
    <name evidence="3" type="ORF">BSTER_1168</name>
</gene>
<dbReference type="SMART" id="SM00530">
    <property type="entry name" value="HTH_XRE"/>
    <property type="match status" value="1"/>
</dbReference>
<dbReference type="Proteomes" id="UP000029091">
    <property type="component" value="Unassembled WGS sequence"/>
</dbReference>
<dbReference type="Pfam" id="PF01381">
    <property type="entry name" value="HTH_3"/>
    <property type="match status" value="1"/>
</dbReference>
<feature type="domain" description="HTH cro/C1-type" evidence="2">
    <location>
        <begin position="7"/>
        <end position="61"/>
    </location>
</feature>
<evidence type="ECO:0000313" key="4">
    <source>
        <dbReference type="Proteomes" id="UP000029091"/>
    </source>
</evidence>
<dbReference type="RefSeq" id="WP_022349661.1">
    <property type="nucleotide sequence ID" value="NZ_JDUX01000002.1"/>
</dbReference>
<dbReference type="EMBL" id="JGZQ01000003">
    <property type="protein sequence ID" value="KFI98575.1"/>
    <property type="molecule type" value="Genomic_DNA"/>
</dbReference>
<evidence type="ECO:0000259" key="2">
    <source>
        <dbReference type="PROSITE" id="PS50943"/>
    </source>
</evidence>
<dbReference type="GO" id="GO:0003677">
    <property type="term" value="F:DNA binding"/>
    <property type="evidence" value="ECO:0007669"/>
    <property type="project" value="UniProtKB-KW"/>
</dbReference>
<reference evidence="3 4" key="1">
    <citation type="submission" date="2014-03" db="EMBL/GenBank/DDBJ databases">
        <title>Genomics of Bifidobacteria.</title>
        <authorList>
            <person name="Ventura M."/>
            <person name="Milani C."/>
            <person name="Lugli G.A."/>
        </authorList>
    </citation>
    <scope>NUCLEOTIDE SEQUENCE [LARGE SCALE GENOMIC DNA]</scope>
    <source>
        <strain evidence="4">JCM 15918</strain>
    </source>
</reference>
<dbReference type="PANTHER" id="PTHR46558">
    <property type="entry name" value="TRACRIPTIONAL REGULATORY PROTEIN-RELATED-RELATED"/>
    <property type="match status" value="1"/>
</dbReference>
<dbReference type="Gene3D" id="1.10.260.40">
    <property type="entry name" value="lambda repressor-like DNA-binding domains"/>
    <property type="match status" value="1"/>
</dbReference>
<accession>A0A087DSS5</accession>
<dbReference type="InterPro" id="IPR010982">
    <property type="entry name" value="Lambda_DNA-bd_dom_sf"/>
</dbReference>
<dbReference type="GeneID" id="97353315"/>
<dbReference type="InterPro" id="IPR001387">
    <property type="entry name" value="Cro/C1-type_HTH"/>
</dbReference>
<dbReference type="PANTHER" id="PTHR46558:SF11">
    <property type="entry name" value="HTH-TYPE TRANSCRIPTIONAL REGULATOR XRE"/>
    <property type="match status" value="1"/>
</dbReference>
<dbReference type="PROSITE" id="PS50943">
    <property type="entry name" value="HTH_CROC1"/>
    <property type="match status" value="1"/>
</dbReference>
<sequence>MSVGENIRRYRKSRGMTQAQLAEAVGLTEGAVRHYESGIRAVKPELLESISAALGVSVNALKDYGVETAGDLMSLLVRLEDSFGIVPAADGTGLSLNPKAPHAPKAAMAIELWAEKRAQLENGKIDADEYEDWKASL</sequence>